<keyword evidence="3" id="KW-1185">Reference proteome</keyword>
<feature type="compositionally biased region" description="Low complexity" evidence="1">
    <location>
        <begin position="73"/>
        <end position="87"/>
    </location>
</feature>
<feature type="compositionally biased region" description="Polar residues" evidence="1">
    <location>
        <begin position="49"/>
        <end position="60"/>
    </location>
</feature>
<proteinExistence type="predicted"/>
<dbReference type="AlphaFoldDB" id="A0A7J6VFB6"/>
<accession>A0A7J6VFB6</accession>
<evidence type="ECO:0000313" key="3">
    <source>
        <dbReference type="Proteomes" id="UP000554482"/>
    </source>
</evidence>
<organism evidence="2 3">
    <name type="scientific">Thalictrum thalictroides</name>
    <name type="common">Rue-anemone</name>
    <name type="synonym">Anemone thalictroides</name>
    <dbReference type="NCBI Taxonomy" id="46969"/>
    <lineage>
        <taxon>Eukaryota</taxon>
        <taxon>Viridiplantae</taxon>
        <taxon>Streptophyta</taxon>
        <taxon>Embryophyta</taxon>
        <taxon>Tracheophyta</taxon>
        <taxon>Spermatophyta</taxon>
        <taxon>Magnoliopsida</taxon>
        <taxon>Ranunculales</taxon>
        <taxon>Ranunculaceae</taxon>
        <taxon>Thalictroideae</taxon>
        <taxon>Thalictrum</taxon>
    </lineage>
</organism>
<evidence type="ECO:0000313" key="2">
    <source>
        <dbReference type="EMBL" id="KAF5183298.1"/>
    </source>
</evidence>
<gene>
    <name evidence="2" type="ORF">FRX31_027115</name>
</gene>
<sequence length="93" mass="10185">MTLSRFHRSVSFNHLRLLPLPGKFGAEMRPPLALRVGRGHRPGGAKTPSGRSSSAQLCTQSEHRQLRSQSRNSFARSGSTRSSASLSQGRTRV</sequence>
<name>A0A7J6VFB6_THATH</name>
<comment type="caution">
    <text evidence="2">The sequence shown here is derived from an EMBL/GenBank/DDBJ whole genome shotgun (WGS) entry which is preliminary data.</text>
</comment>
<evidence type="ECO:0000256" key="1">
    <source>
        <dbReference type="SAM" id="MobiDB-lite"/>
    </source>
</evidence>
<reference evidence="2 3" key="1">
    <citation type="submission" date="2020-06" db="EMBL/GenBank/DDBJ databases">
        <title>Transcriptomic and genomic resources for Thalictrum thalictroides and T. hernandezii: Facilitating candidate gene discovery in an emerging model plant lineage.</title>
        <authorList>
            <person name="Arias T."/>
            <person name="Riano-Pachon D.M."/>
            <person name="Di Stilio V.S."/>
        </authorList>
    </citation>
    <scope>NUCLEOTIDE SEQUENCE [LARGE SCALE GENOMIC DNA]</scope>
    <source>
        <strain evidence="3">cv. WT478/WT964</strain>
        <tissue evidence="2">Leaves</tissue>
    </source>
</reference>
<feature type="region of interest" description="Disordered" evidence="1">
    <location>
        <begin position="19"/>
        <end position="93"/>
    </location>
</feature>
<dbReference type="EMBL" id="JABWDY010033626">
    <property type="protein sequence ID" value="KAF5183298.1"/>
    <property type="molecule type" value="Genomic_DNA"/>
</dbReference>
<dbReference type="Proteomes" id="UP000554482">
    <property type="component" value="Unassembled WGS sequence"/>
</dbReference>
<protein>
    <submittedName>
        <fullName evidence="2">Uncharacterized protein</fullName>
    </submittedName>
</protein>